<dbReference type="OrthoDB" id="1001815at2759"/>
<name>A0A2K2CRZ2_BRADI</name>
<gene>
    <name evidence="1" type="ORF">BRADI_4g33121v3</name>
</gene>
<feature type="non-terminal residue" evidence="1">
    <location>
        <position position="78"/>
    </location>
</feature>
<dbReference type="PANTHER" id="PTHR35218">
    <property type="entry name" value="RNASE H DOMAIN-CONTAINING PROTEIN"/>
    <property type="match status" value="1"/>
</dbReference>
<dbReference type="InterPro" id="IPR036691">
    <property type="entry name" value="Endo/exonu/phosph_ase_sf"/>
</dbReference>
<reference evidence="1 2" key="1">
    <citation type="journal article" date="2010" name="Nature">
        <title>Genome sequencing and analysis of the model grass Brachypodium distachyon.</title>
        <authorList>
            <consortium name="International Brachypodium Initiative"/>
        </authorList>
    </citation>
    <scope>NUCLEOTIDE SEQUENCE [LARGE SCALE GENOMIC DNA]</scope>
    <source>
        <strain evidence="1 2">Bd21</strain>
    </source>
</reference>
<dbReference type="Proteomes" id="UP000008810">
    <property type="component" value="Chromosome 4"/>
</dbReference>
<dbReference type="Gramene" id="PNT64792">
    <property type="protein sequence ID" value="PNT64792"/>
    <property type="gene ID" value="BRADI_4g33121v3"/>
</dbReference>
<dbReference type="SUPFAM" id="SSF56219">
    <property type="entry name" value="DNase I-like"/>
    <property type="match status" value="1"/>
</dbReference>
<accession>A0A2K2CRZ2</accession>
<evidence type="ECO:0000313" key="1">
    <source>
        <dbReference type="EMBL" id="PNT64792.1"/>
    </source>
</evidence>
<dbReference type="Gene3D" id="3.60.10.10">
    <property type="entry name" value="Endonuclease/exonuclease/phosphatase"/>
    <property type="match status" value="1"/>
</dbReference>
<dbReference type="PANTHER" id="PTHR35218:SF9">
    <property type="entry name" value="ENDONUCLEASE_EXONUCLEASE_PHOSPHATASE DOMAIN-CONTAINING PROTEIN"/>
    <property type="match status" value="1"/>
</dbReference>
<organism evidence="1">
    <name type="scientific">Brachypodium distachyon</name>
    <name type="common">Purple false brome</name>
    <name type="synonym">Trachynia distachya</name>
    <dbReference type="NCBI Taxonomy" id="15368"/>
    <lineage>
        <taxon>Eukaryota</taxon>
        <taxon>Viridiplantae</taxon>
        <taxon>Streptophyta</taxon>
        <taxon>Embryophyta</taxon>
        <taxon>Tracheophyta</taxon>
        <taxon>Spermatophyta</taxon>
        <taxon>Magnoliopsida</taxon>
        <taxon>Liliopsida</taxon>
        <taxon>Poales</taxon>
        <taxon>Poaceae</taxon>
        <taxon>BOP clade</taxon>
        <taxon>Pooideae</taxon>
        <taxon>Stipodae</taxon>
        <taxon>Brachypodieae</taxon>
        <taxon>Brachypodium</taxon>
    </lineage>
</organism>
<evidence type="ECO:0000313" key="2">
    <source>
        <dbReference type="EnsemblPlants" id="PNT64792"/>
    </source>
</evidence>
<reference evidence="2" key="3">
    <citation type="submission" date="2018-08" db="UniProtKB">
        <authorList>
            <consortium name="EnsemblPlants"/>
        </authorList>
    </citation>
    <scope>IDENTIFICATION</scope>
    <source>
        <strain evidence="2">cv. Bd21</strain>
    </source>
</reference>
<dbReference type="EnsemblPlants" id="PNT64792">
    <property type="protein sequence ID" value="PNT64792"/>
    <property type="gene ID" value="BRADI_4g33121v3"/>
</dbReference>
<keyword evidence="3" id="KW-1185">Reference proteome</keyword>
<dbReference type="EMBL" id="CM000883">
    <property type="protein sequence ID" value="PNT64792.1"/>
    <property type="molecule type" value="Genomic_DNA"/>
</dbReference>
<evidence type="ECO:0000313" key="3">
    <source>
        <dbReference type="Proteomes" id="UP000008810"/>
    </source>
</evidence>
<dbReference type="AlphaFoldDB" id="A0A2K2CRZ2"/>
<sequence>MNFLAWNCRGGGNTTTVRELVVFSQKLQLQLVFLCETRQNKDKVSRRLRNRLGLSGFARVDSEDTSGGLALFWHEQFD</sequence>
<dbReference type="InParanoid" id="A0A2K2CRZ2"/>
<protein>
    <recommendedName>
        <fullName evidence="4">Endonuclease/exonuclease/phosphatase domain-containing protein</fullName>
    </recommendedName>
</protein>
<reference evidence="1" key="2">
    <citation type="submission" date="2017-06" db="EMBL/GenBank/DDBJ databases">
        <title>WGS assembly of Brachypodium distachyon.</title>
        <authorList>
            <consortium name="The International Brachypodium Initiative"/>
            <person name="Lucas S."/>
            <person name="Harmon-Smith M."/>
            <person name="Lail K."/>
            <person name="Tice H."/>
            <person name="Grimwood J."/>
            <person name="Bruce D."/>
            <person name="Barry K."/>
            <person name="Shu S."/>
            <person name="Lindquist E."/>
            <person name="Wang M."/>
            <person name="Pitluck S."/>
            <person name="Vogel J.P."/>
            <person name="Garvin D.F."/>
            <person name="Mockler T.C."/>
            <person name="Schmutz J."/>
            <person name="Rokhsar D."/>
            <person name="Bevan M.W."/>
        </authorList>
    </citation>
    <scope>NUCLEOTIDE SEQUENCE</scope>
    <source>
        <strain evidence="1">Bd21</strain>
    </source>
</reference>
<evidence type="ECO:0008006" key="4">
    <source>
        <dbReference type="Google" id="ProtNLM"/>
    </source>
</evidence>
<proteinExistence type="predicted"/>